<dbReference type="Gene3D" id="1.10.287.130">
    <property type="match status" value="1"/>
</dbReference>
<keyword evidence="7" id="KW-0418">Kinase</keyword>
<dbReference type="PANTHER" id="PTHR45339">
    <property type="entry name" value="HYBRID SIGNAL TRANSDUCTION HISTIDINE KINASE J"/>
    <property type="match status" value="1"/>
</dbReference>
<dbReference type="EC" id="2.7.13.3" evidence="3"/>
<dbReference type="Pfam" id="PF00512">
    <property type="entry name" value="HisKA"/>
    <property type="match status" value="1"/>
</dbReference>
<evidence type="ECO:0000256" key="12">
    <source>
        <dbReference type="SAM" id="Coils"/>
    </source>
</evidence>
<evidence type="ECO:0000256" key="7">
    <source>
        <dbReference type="ARBA" id="ARBA00022777"/>
    </source>
</evidence>
<dbReference type="Gene3D" id="3.40.50.2300">
    <property type="match status" value="1"/>
</dbReference>
<evidence type="ECO:0000256" key="1">
    <source>
        <dbReference type="ARBA" id="ARBA00000085"/>
    </source>
</evidence>
<dbReference type="InterPro" id="IPR029016">
    <property type="entry name" value="GAF-like_dom_sf"/>
</dbReference>
<dbReference type="CDD" id="cd17546">
    <property type="entry name" value="REC_hyHK_CKI1_RcsC-like"/>
    <property type="match status" value="1"/>
</dbReference>
<evidence type="ECO:0000259" key="14">
    <source>
        <dbReference type="PROSITE" id="PS50109"/>
    </source>
</evidence>
<dbReference type="SUPFAM" id="SSF55781">
    <property type="entry name" value="GAF domain-like"/>
    <property type="match status" value="1"/>
</dbReference>
<dbReference type="Pfam" id="PF05227">
    <property type="entry name" value="CHASE3"/>
    <property type="match status" value="1"/>
</dbReference>
<dbReference type="SUPFAM" id="SSF55874">
    <property type="entry name" value="ATPase domain of HSP90 chaperone/DNA topoisomerase II/histidine kinase"/>
    <property type="match status" value="1"/>
</dbReference>
<dbReference type="CDD" id="cd00082">
    <property type="entry name" value="HisKA"/>
    <property type="match status" value="1"/>
</dbReference>
<keyword evidence="9" id="KW-0902">Two-component regulatory system</keyword>
<keyword evidence="13" id="KW-0812">Transmembrane</keyword>
<dbReference type="InterPro" id="IPR001789">
    <property type="entry name" value="Sig_transdc_resp-reg_receiver"/>
</dbReference>
<dbReference type="SMART" id="SM00387">
    <property type="entry name" value="HATPase_c"/>
    <property type="match status" value="1"/>
</dbReference>
<dbReference type="Gene3D" id="6.10.340.10">
    <property type="match status" value="1"/>
</dbReference>
<evidence type="ECO:0000256" key="2">
    <source>
        <dbReference type="ARBA" id="ARBA00006402"/>
    </source>
</evidence>
<dbReference type="InterPro" id="IPR004358">
    <property type="entry name" value="Sig_transdc_His_kin-like_C"/>
</dbReference>
<keyword evidence="12" id="KW-0175">Coiled coil</keyword>
<dbReference type="Gene3D" id="3.30.450.40">
    <property type="match status" value="1"/>
</dbReference>
<comment type="caution">
    <text evidence="16">The sequence shown here is derived from an EMBL/GenBank/DDBJ whole genome shotgun (WGS) entry which is preliminary data.</text>
</comment>
<dbReference type="Gene3D" id="3.30.565.10">
    <property type="entry name" value="Histidine kinase-like ATPase, C-terminal domain"/>
    <property type="match status" value="1"/>
</dbReference>
<dbReference type="InterPro" id="IPR003594">
    <property type="entry name" value="HATPase_dom"/>
</dbReference>
<keyword evidence="6" id="KW-0547">Nucleotide-binding</keyword>
<dbReference type="InterPro" id="IPR036097">
    <property type="entry name" value="HisK_dim/P_sf"/>
</dbReference>
<dbReference type="Pfam" id="PF13185">
    <property type="entry name" value="GAF_2"/>
    <property type="match status" value="1"/>
</dbReference>
<evidence type="ECO:0000256" key="10">
    <source>
        <dbReference type="ARBA" id="ARBA00074306"/>
    </source>
</evidence>
<evidence type="ECO:0000256" key="3">
    <source>
        <dbReference type="ARBA" id="ARBA00012438"/>
    </source>
</evidence>
<dbReference type="InterPro" id="IPR003661">
    <property type="entry name" value="HisK_dim/P_dom"/>
</dbReference>
<gene>
    <name evidence="16" type="ORF">ICC18_23840</name>
</gene>
<comment type="similarity">
    <text evidence="2">In the N-terminal section; belongs to the phytochrome family.</text>
</comment>
<dbReference type="InterPro" id="IPR036890">
    <property type="entry name" value="HATPase_C_sf"/>
</dbReference>
<keyword evidence="4 11" id="KW-0597">Phosphoprotein</keyword>
<dbReference type="PROSITE" id="PS50109">
    <property type="entry name" value="HIS_KIN"/>
    <property type="match status" value="1"/>
</dbReference>
<evidence type="ECO:0000256" key="13">
    <source>
        <dbReference type="SAM" id="Phobius"/>
    </source>
</evidence>
<dbReference type="FunFam" id="3.30.565.10:FF:000010">
    <property type="entry name" value="Sensor histidine kinase RcsC"/>
    <property type="match status" value="1"/>
</dbReference>
<dbReference type="SMART" id="SM00448">
    <property type="entry name" value="REC"/>
    <property type="match status" value="1"/>
</dbReference>
<dbReference type="PROSITE" id="PS50110">
    <property type="entry name" value="RESPONSE_REGULATORY"/>
    <property type="match status" value="1"/>
</dbReference>
<organism evidence="16 17">
    <name type="scientific">Paenibacillus sedimenti</name>
    <dbReference type="NCBI Taxonomy" id="2770274"/>
    <lineage>
        <taxon>Bacteria</taxon>
        <taxon>Bacillati</taxon>
        <taxon>Bacillota</taxon>
        <taxon>Bacilli</taxon>
        <taxon>Bacillales</taxon>
        <taxon>Paenibacillaceae</taxon>
        <taxon>Paenibacillus</taxon>
    </lineage>
</organism>
<reference evidence="16" key="1">
    <citation type="submission" date="2020-09" db="EMBL/GenBank/DDBJ databases">
        <title>Draft Genome Sequence of Paenibacillus sp. WST5.</title>
        <authorList>
            <person name="Bao Z."/>
        </authorList>
    </citation>
    <scope>NUCLEOTIDE SEQUENCE</scope>
    <source>
        <strain evidence="16">WST5</strain>
    </source>
</reference>
<feature type="domain" description="Histidine kinase" evidence="14">
    <location>
        <begin position="505"/>
        <end position="738"/>
    </location>
</feature>
<proteinExistence type="inferred from homology"/>
<dbReference type="GO" id="GO:0005524">
    <property type="term" value="F:ATP binding"/>
    <property type="evidence" value="ECO:0007669"/>
    <property type="project" value="UniProtKB-KW"/>
</dbReference>
<dbReference type="InterPro" id="IPR011006">
    <property type="entry name" value="CheY-like_superfamily"/>
</dbReference>
<dbReference type="PANTHER" id="PTHR45339:SF1">
    <property type="entry name" value="HYBRID SIGNAL TRANSDUCTION HISTIDINE KINASE J"/>
    <property type="match status" value="1"/>
</dbReference>
<evidence type="ECO:0000256" key="8">
    <source>
        <dbReference type="ARBA" id="ARBA00022840"/>
    </source>
</evidence>
<dbReference type="InterPro" id="IPR005467">
    <property type="entry name" value="His_kinase_dom"/>
</dbReference>
<evidence type="ECO:0000256" key="5">
    <source>
        <dbReference type="ARBA" id="ARBA00022679"/>
    </source>
</evidence>
<dbReference type="AlphaFoldDB" id="A0A926KSH2"/>
<keyword evidence="5" id="KW-0808">Transferase</keyword>
<keyword evidence="8" id="KW-0067">ATP-binding</keyword>
<keyword evidence="13" id="KW-1133">Transmembrane helix</keyword>
<dbReference type="CDD" id="cd16922">
    <property type="entry name" value="HATPase_EvgS-ArcB-TorS-like"/>
    <property type="match status" value="1"/>
</dbReference>
<dbReference type="InterPro" id="IPR003018">
    <property type="entry name" value="GAF"/>
</dbReference>
<dbReference type="RefSeq" id="WP_188176941.1">
    <property type="nucleotide sequence ID" value="NZ_JACVVD010000010.1"/>
</dbReference>
<feature type="transmembrane region" description="Helical" evidence="13">
    <location>
        <begin position="188"/>
        <end position="210"/>
    </location>
</feature>
<evidence type="ECO:0000256" key="11">
    <source>
        <dbReference type="PROSITE-ProRule" id="PRU00169"/>
    </source>
</evidence>
<dbReference type="Pfam" id="PF00072">
    <property type="entry name" value="Response_reg"/>
    <property type="match status" value="1"/>
</dbReference>
<dbReference type="SUPFAM" id="SSF52172">
    <property type="entry name" value="CheY-like"/>
    <property type="match status" value="1"/>
</dbReference>
<keyword evidence="13" id="KW-0472">Membrane</keyword>
<dbReference type="Pfam" id="PF02518">
    <property type="entry name" value="HATPase_c"/>
    <property type="match status" value="1"/>
</dbReference>
<evidence type="ECO:0000256" key="9">
    <source>
        <dbReference type="ARBA" id="ARBA00023012"/>
    </source>
</evidence>
<feature type="transmembrane region" description="Helical" evidence="13">
    <location>
        <begin position="12"/>
        <end position="31"/>
    </location>
</feature>
<dbReference type="InterPro" id="IPR007891">
    <property type="entry name" value="CHASE3"/>
</dbReference>
<evidence type="ECO:0000313" key="17">
    <source>
        <dbReference type="Proteomes" id="UP000650466"/>
    </source>
</evidence>
<dbReference type="SUPFAM" id="SSF47384">
    <property type="entry name" value="Homodimeric domain of signal transducing histidine kinase"/>
    <property type="match status" value="1"/>
</dbReference>
<evidence type="ECO:0000313" key="16">
    <source>
        <dbReference type="EMBL" id="MBD0383145.1"/>
    </source>
</evidence>
<evidence type="ECO:0000256" key="6">
    <source>
        <dbReference type="ARBA" id="ARBA00022741"/>
    </source>
</evidence>
<accession>A0A926KSH2</accession>
<evidence type="ECO:0000259" key="15">
    <source>
        <dbReference type="PROSITE" id="PS50110"/>
    </source>
</evidence>
<dbReference type="Proteomes" id="UP000650466">
    <property type="component" value="Unassembled WGS sequence"/>
</dbReference>
<dbReference type="SMART" id="SM00388">
    <property type="entry name" value="HisKA"/>
    <property type="match status" value="1"/>
</dbReference>
<feature type="modified residue" description="4-aspartylphosphate" evidence="11">
    <location>
        <position position="835"/>
    </location>
</feature>
<evidence type="ECO:0000256" key="4">
    <source>
        <dbReference type="ARBA" id="ARBA00022553"/>
    </source>
</evidence>
<dbReference type="PRINTS" id="PR00344">
    <property type="entry name" value="BCTRLSENSOR"/>
</dbReference>
<comment type="catalytic activity">
    <reaction evidence="1">
        <text>ATP + protein L-histidine = ADP + protein N-phospho-L-histidine.</text>
        <dbReference type="EC" id="2.7.13.3"/>
    </reaction>
</comment>
<name>A0A926KSH2_9BACL</name>
<keyword evidence="17" id="KW-1185">Reference proteome</keyword>
<protein>
    <recommendedName>
        <fullName evidence="10">Circadian input-output histidine kinase CikA</fullName>
        <ecNumber evidence="3">2.7.13.3</ecNumber>
    </recommendedName>
</protein>
<sequence length="904" mass="101867">MLRKKRFGIRLKIMLGYLFIILCLMISFILINKQVASIQKDRNYIVEHDLAVHEETNRIEKLIMDMESAQWGYLLTGDVTYLEPYKNSELKWRESYNELSLLISDNPGQLRNLTAIKASIEHWIMEVGDPSILMKKKNLSGALTETYQVDPGKDDIEEIRSQFATFRKLEKGLTKQRSEQLDAQHQRLSTSLIIMLSIVSVFSLAIALLISQSIVGTMRQVNKTIIKLASSKGEMSHRIRVNVNDEVKDLADATNILLESHQEIQWQQKRLTEVISMLQGISNLETLGKTFITKAADLFGASYGVFYLRNQENNRYMVKLASYAAMGDSDEIGVFKFRVGEGLVGQSAAAKRMYHLTKVPDNYISIASGLGNTNPRSILIVPVEYNNEAIAVMELATLDVFTPLHMDLLKEILEVLGTIIHSVQTRVEVERLLRESQMLTEELQTQAEELQTQQEELRITNEQLEEQNRYAEEKSKELEHIKVSLEEYAKQLQQSSQYKSEFMANMSHELRTPLNSVLILSQMLAENGRGTLTKEEQEYAGVIHSAGNDLLLLINDILDLSKVEAGKLEIHIDSMNLNELPDVLKSQFGKIAEQRNIGFIIKQDSSVPDTFYTDEQRFYQIMKNLLSNAFKFTHEGSVQLELTMCEPEKAAALLPAISHRQVLAVSVRDTGIGIPKDKQELIFEPFRQADGTTNRKYGGTGLGLSICRELAGLLGGCLTMESVEGLGSTFTLYIPTLDKEISKFVSFRKEAAAAYSAALYGSDHLEQVQAMPDSSGEPNAFKGKKVLVVDDDVRNVFTLSNALENEGITVIAAHDGQECLEILAEDPEVDLILMDIMMPVMDGYEAMRAIRKDARYEHMPIIALTAKAMKQDREICLEAGASDYISKPLSLSQLFSLMRVWLTK</sequence>
<dbReference type="GO" id="GO:0000155">
    <property type="term" value="F:phosphorelay sensor kinase activity"/>
    <property type="evidence" value="ECO:0007669"/>
    <property type="project" value="InterPro"/>
</dbReference>
<dbReference type="CDD" id="cd19410">
    <property type="entry name" value="HK9-like_sensor"/>
    <property type="match status" value="1"/>
</dbReference>
<feature type="domain" description="Response regulatory" evidence="15">
    <location>
        <begin position="785"/>
        <end position="902"/>
    </location>
</feature>
<dbReference type="SMART" id="SM00065">
    <property type="entry name" value="GAF"/>
    <property type="match status" value="1"/>
</dbReference>
<feature type="coiled-coil region" evidence="12">
    <location>
        <begin position="429"/>
        <end position="491"/>
    </location>
</feature>
<dbReference type="EMBL" id="JACVVD010000010">
    <property type="protein sequence ID" value="MBD0383145.1"/>
    <property type="molecule type" value="Genomic_DNA"/>
</dbReference>